<sequence>MAIRKWFKALVSPSSDRQPTRNARSMMEEDMRQWNSVEHRKSATKSAPEYGTSYRGRGSDPTPLFARIFARKNAAKPEAPRSGISPPLNIKQGLPSFIGDEKRVEPLTLNLIMETVDRLGKIFAHVPFLVQSSAAMAYHGHSTVRPNTISLACPPNAVSIMLAYARDMQMPLSSTAPSTFYVQMGYDTLCCVRAVARPDFGSLTAAKGSQVLSLANKASRPRWRRISFGCCTAWPRTRATTWLDAMPER</sequence>
<gene>
    <name evidence="2" type="ORF">CDD82_2006</name>
</gene>
<protein>
    <submittedName>
        <fullName evidence="2">Uncharacterized protein</fullName>
    </submittedName>
</protein>
<evidence type="ECO:0000256" key="1">
    <source>
        <dbReference type="SAM" id="MobiDB-lite"/>
    </source>
</evidence>
<dbReference type="OrthoDB" id="5236058at2759"/>
<accession>A0A2C5Y4Q5</accession>
<dbReference type="AlphaFoldDB" id="A0A2C5Y4Q5"/>
<organism evidence="2 3">
    <name type="scientific">Ophiocordyceps australis</name>
    <dbReference type="NCBI Taxonomy" id="1399860"/>
    <lineage>
        <taxon>Eukaryota</taxon>
        <taxon>Fungi</taxon>
        <taxon>Dikarya</taxon>
        <taxon>Ascomycota</taxon>
        <taxon>Pezizomycotina</taxon>
        <taxon>Sordariomycetes</taxon>
        <taxon>Hypocreomycetidae</taxon>
        <taxon>Hypocreales</taxon>
        <taxon>Ophiocordycipitaceae</taxon>
        <taxon>Ophiocordyceps</taxon>
    </lineage>
</organism>
<evidence type="ECO:0000313" key="3">
    <source>
        <dbReference type="Proteomes" id="UP000224854"/>
    </source>
</evidence>
<dbReference type="EMBL" id="NJEU01001666">
    <property type="protein sequence ID" value="PHH62410.1"/>
    <property type="molecule type" value="Genomic_DNA"/>
</dbReference>
<evidence type="ECO:0000313" key="2">
    <source>
        <dbReference type="EMBL" id="PHH62410.1"/>
    </source>
</evidence>
<dbReference type="Proteomes" id="UP000224854">
    <property type="component" value="Unassembled WGS sequence"/>
</dbReference>
<comment type="caution">
    <text evidence="2">The sequence shown here is derived from an EMBL/GenBank/DDBJ whole genome shotgun (WGS) entry which is preliminary data.</text>
</comment>
<proteinExistence type="predicted"/>
<name>A0A2C5Y4Q5_9HYPO</name>
<reference evidence="2 3" key="1">
    <citation type="submission" date="2017-06" db="EMBL/GenBank/DDBJ databases">
        <title>Ant-infecting Ophiocordyceps genomes reveal a high diversity of potential behavioral manipulation genes and a possible major role for enterotoxins.</title>
        <authorList>
            <person name="De Bekker C."/>
            <person name="Evans H.C."/>
            <person name="Brachmann A."/>
            <person name="Hughes D.P."/>
        </authorList>
    </citation>
    <scope>NUCLEOTIDE SEQUENCE [LARGE SCALE GENOMIC DNA]</scope>
    <source>
        <strain evidence="2 3">1348a</strain>
    </source>
</reference>
<keyword evidence="3" id="KW-1185">Reference proteome</keyword>
<feature type="region of interest" description="Disordered" evidence="1">
    <location>
        <begin position="34"/>
        <end position="57"/>
    </location>
</feature>